<dbReference type="Proteomes" id="UP000284403">
    <property type="component" value="Unassembled WGS sequence"/>
</dbReference>
<dbReference type="EMBL" id="MKKU01000350">
    <property type="protein sequence ID" value="RNF14790.1"/>
    <property type="molecule type" value="Genomic_DNA"/>
</dbReference>
<dbReference type="RefSeq" id="XP_029227272.1">
    <property type="nucleotide sequence ID" value="XM_029372775.1"/>
</dbReference>
<evidence type="ECO:0000313" key="2">
    <source>
        <dbReference type="EMBL" id="RNF14790.1"/>
    </source>
</evidence>
<sequence length="511" mass="55665">MPSLTRVAPSRLVPGAKGVFITRALKKFTPVEVAPPPDAIAPPYLVNLLRTPPHAISLRRFLALRHQFSSGTYFNVATPGGWYLIVPGNHAPLADLAGLQAWRERHHHRYEQKATGRSRKKCEAVKLGQGAKAHKGTPPPLGTHNDGGEGVSPAAAQEEFHQGDDVGNDMEEEEESAAEAEGVGAHAAAASPSGAGSTLSRASRLGAPPVVIPEGHLFEINDGVLWETPPQDDLGSPAYWRQHRLRMQLYDDTSVSAEQGELLGPTPGEAGHKEAPGYVERERYAQAQRLLQTLTRKANVKLIVDDDRRLLTLVPIIDLKEGDELLLHYGREWWSQRLLSTLFMSVADSEMRDVRWIEALFTKPTDVSRPFPLLCSAVARRRLPKRMQTGQTVQAAGVTNAETAVAATATRQDALVLYNVVTRRKATDAEALFFAVRRSCVDRSFFSSLLGPAGAGVFDVARCDDEVPLRQLRRALLQSLRQEGVSAGTPAAPGCDAQEEEEEGDDGALSF</sequence>
<comment type="caution">
    <text evidence="2">The sequence shown here is derived from an EMBL/GenBank/DDBJ whole genome shotgun (WGS) entry which is preliminary data.</text>
</comment>
<name>A0A3R7MGM7_9TRYP</name>
<evidence type="ECO:0008006" key="4">
    <source>
        <dbReference type="Google" id="ProtNLM"/>
    </source>
</evidence>
<dbReference type="OrthoDB" id="5560686at2759"/>
<feature type="compositionally biased region" description="Acidic residues" evidence="1">
    <location>
        <begin position="166"/>
        <end position="178"/>
    </location>
</feature>
<feature type="compositionally biased region" description="Basic residues" evidence="1">
    <location>
        <begin position="109"/>
        <end position="120"/>
    </location>
</feature>
<feature type="region of interest" description="Disordered" evidence="1">
    <location>
        <begin position="109"/>
        <end position="152"/>
    </location>
</feature>
<feature type="region of interest" description="Disordered" evidence="1">
    <location>
        <begin position="165"/>
        <end position="201"/>
    </location>
</feature>
<organism evidence="2 3">
    <name type="scientific">Trypanosoma conorhini</name>
    <dbReference type="NCBI Taxonomy" id="83891"/>
    <lineage>
        <taxon>Eukaryota</taxon>
        <taxon>Discoba</taxon>
        <taxon>Euglenozoa</taxon>
        <taxon>Kinetoplastea</taxon>
        <taxon>Metakinetoplastina</taxon>
        <taxon>Trypanosomatida</taxon>
        <taxon>Trypanosomatidae</taxon>
        <taxon>Trypanosoma</taxon>
    </lineage>
</organism>
<proteinExistence type="predicted"/>
<reference evidence="2 3" key="1">
    <citation type="journal article" date="2018" name="BMC Genomics">
        <title>Genomic comparison of Trypanosoma conorhini and Trypanosoma rangeli to Trypanosoma cruzi strains of high and low virulence.</title>
        <authorList>
            <person name="Bradwell K.R."/>
            <person name="Koparde V.N."/>
            <person name="Matveyev A.V."/>
            <person name="Serrano M.G."/>
            <person name="Alves J.M."/>
            <person name="Parikh H."/>
            <person name="Huang B."/>
            <person name="Lee V."/>
            <person name="Espinosa-Alvarez O."/>
            <person name="Ortiz P.A."/>
            <person name="Costa-Martins A.G."/>
            <person name="Teixeira M.M."/>
            <person name="Buck G.A."/>
        </authorList>
    </citation>
    <scope>NUCLEOTIDE SEQUENCE [LARGE SCALE GENOMIC DNA]</scope>
    <source>
        <strain evidence="2 3">025E</strain>
    </source>
</reference>
<protein>
    <recommendedName>
        <fullName evidence="4">SET domain-containing protein</fullName>
    </recommendedName>
</protein>
<gene>
    <name evidence="2" type="ORF">Tco025E_05885</name>
</gene>
<feature type="compositionally biased region" description="Low complexity" evidence="1">
    <location>
        <begin position="179"/>
        <end position="197"/>
    </location>
</feature>
<evidence type="ECO:0000256" key="1">
    <source>
        <dbReference type="SAM" id="MobiDB-lite"/>
    </source>
</evidence>
<dbReference type="GeneID" id="40319496"/>
<feature type="region of interest" description="Disordered" evidence="1">
    <location>
        <begin position="483"/>
        <end position="511"/>
    </location>
</feature>
<dbReference type="AlphaFoldDB" id="A0A3R7MGM7"/>
<keyword evidence="3" id="KW-1185">Reference proteome</keyword>
<accession>A0A3R7MGM7</accession>
<evidence type="ECO:0000313" key="3">
    <source>
        <dbReference type="Proteomes" id="UP000284403"/>
    </source>
</evidence>
<feature type="compositionally biased region" description="Acidic residues" evidence="1">
    <location>
        <begin position="497"/>
        <end position="511"/>
    </location>
</feature>